<dbReference type="Proteomes" id="UP000250166">
    <property type="component" value="Unassembled WGS sequence"/>
</dbReference>
<evidence type="ECO:0008006" key="3">
    <source>
        <dbReference type="Google" id="ProtNLM"/>
    </source>
</evidence>
<dbReference type="InterPro" id="IPR029063">
    <property type="entry name" value="SAM-dependent_MTases_sf"/>
</dbReference>
<proteinExistence type="predicted"/>
<evidence type="ECO:0000313" key="2">
    <source>
        <dbReference type="Proteomes" id="UP000250166"/>
    </source>
</evidence>
<dbReference type="Gene3D" id="3.40.50.150">
    <property type="entry name" value="Vaccinia Virus protein VP39"/>
    <property type="match status" value="1"/>
</dbReference>
<gene>
    <name evidence="1" type="ORF">NCTC13102_01455</name>
</gene>
<sequence>MNEILTRFPKTRKPLPSAYQAIYEEHYKSNRNGEGAASGLAQKLESWLHKKVADDTLGLSGHKTLEIGAGTLNQIPYERDLSHYDIIEPFSALYANSPHLKSVHTIYNDIAEIACNGGGDTIDNALDDALLYDRIISCAALEHITDLPKVVAHACLLLKDDGIFSVSIPSQGRLLWTLAYKLTTGIEFRLKYKLNYDVIMNYEHVNTQQEIIEVCEHFFGSVKKSLFGLSNELSIYTHLSCRAPDRAKAREYLAQIAK</sequence>
<dbReference type="RefSeq" id="WP_258399854.1">
    <property type="nucleotide sequence ID" value="NZ_UAWL01000006.1"/>
</dbReference>
<evidence type="ECO:0000313" key="1">
    <source>
        <dbReference type="EMBL" id="SQB98984.1"/>
    </source>
</evidence>
<name>A0A2X3BGT3_9HELI</name>
<dbReference type="EMBL" id="UAWL01000006">
    <property type="protein sequence ID" value="SQB98984.1"/>
    <property type="molecule type" value="Genomic_DNA"/>
</dbReference>
<accession>A0A2X3BGT3</accession>
<organism evidence="1 2">
    <name type="scientific">Helicobacter fennelliae</name>
    <dbReference type="NCBI Taxonomy" id="215"/>
    <lineage>
        <taxon>Bacteria</taxon>
        <taxon>Pseudomonadati</taxon>
        <taxon>Campylobacterota</taxon>
        <taxon>Epsilonproteobacteria</taxon>
        <taxon>Campylobacterales</taxon>
        <taxon>Helicobacteraceae</taxon>
        <taxon>Helicobacter</taxon>
    </lineage>
</organism>
<reference evidence="1 2" key="1">
    <citation type="submission" date="2018-06" db="EMBL/GenBank/DDBJ databases">
        <authorList>
            <consortium name="Pathogen Informatics"/>
            <person name="Doyle S."/>
        </authorList>
    </citation>
    <scope>NUCLEOTIDE SEQUENCE [LARGE SCALE GENOMIC DNA]</scope>
    <source>
        <strain evidence="1 2">NCTC13102</strain>
    </source>
</reference>
<protein>
    <recommendedName>
        <fullName evidence="3">Methyltransferase</fullName>
    </recommendedName>
</protein>
<dbReference type="SUPFAM" id="SSF53335">
    <property type="entry name" value="S-adenosyl-L-methionine-dependent methyltransferases"/>
    <property type="match status" value="1"/>
</dbReference>
<dbReference type="AlphaFoldDB" id="A0A2X3BGT3"/>